<keyword evidence="1" id="KW-0472">Membrane</keyword>
<dbReference type="Pfam" id="PF09592">
    <property type="entry name" value="DUF2031"/>
    <property type="match status" value="1"/>
</dbReference>
<proteinExistence type="predicted"/>
<dbReference type="Proteomes" id="UP000290582">
    <property type="component" value="Chromosome PVVCY_09"/>
</dbReference>
<evidence type="ECO:0000313" key="2">
    <source>
        <dbReference type="EMBL" id="VEV56216.1"/>
    </source>
</evidence>
<dbReference type="VEuPathDB" id="PlasmoDB:PVVCY_0900240"/>
<evidence type="ECO:0000256" key="1">
    <source>
        <dbReference type="SAM" id="Phobius"/>
    </source>
</evidence>
<feature type="transmembrane region" description="Helical" evidence="1">
    <location>
        <begin position="164"/>
        <end position="188"/>
    </location>
</feature>
<organism evidence="2 3">
    <name type="scientific">Plasmodium vinckei vinckei</name>
    <dbReference type="NCBI Taxonomy" id="54757"/>
    <lineage>
        <taxon>Eukaryota</taxon>
        <taxon>Sar</taxon>
        <taxon>Alveolata</taxon>
        <taxon>Apicomplexa</taxon>
        <taxon>Aconoidasida</taxon>
        <taxon>Haemosporida</taxon>
        <taxon>Plasmodiidae</taxon>
        <taxon>Plasmodium</taxon>
        <taxon>Plasmodium (Vinckeia)</taxon>
    </lineage>
</organism>
<sequence length="213" mass="25087">MQANSFDVNNFYESSSNFLYKHNGGNHYEGDKIYTKQIIGLRETNYNYTDILSNLEDVDCDVEELIHEITNQLEKLKKDNGNNGEYELAVKPNIDKRLIKKNTHPHASSYENFKEWEHNENTLNINDEYFKSKYDEVVSGIYYDMIKDKSEFNKMYKDVMKNNLLVTAVALLCLLTGGFALPFILLLIPKARYTIKRLWKLRKLCKKKFDKLE</sequence>
<dbReference type="AlphaFoldDB" id="A0A449BRX2"/>
<gene>
    <name evidence="2" type="ORF">PVVCY_0900240</name>
</gene>
<dbReference type="RefSeq" id="XP_008624589.1">
    <property type="nucleotide sequence ID" value="XM_008626367.1"/>
</dbReference>
<reference evidence="2 3" key="1">
    <citation type="submission" date="2019-01" db="EMBL/GenBank/DDBJ databases">
        <authorList>
            <person name="Ramaprasad A."/>
        </authorList>
    </citation>
    <scope>NUCLEOTIDE SEQUENCE [LARGE SCALE GENOMIC DNA]</scope>
</reference>
<name>A0A449BRX2_PLAVN</name>
<dbReference type="EMBL" id="LR215065">
    <property type="protein sequence ID" value="VEV56216.1"/>
    <property type="molecule type" value="Genomic_DNA"/>
</dbReference>
<evidence type="ECO:0000313" key="3">
    <source>
        <dbReference type="Proteomes" id="UP000290582"/>
    </source>
</evidence>
<protein>
    <submittedName>
        <fullName evidence="2">Fam-b protein</fullName>
    </submittedName>
</protein>
<dbReference type="GeneID" id="19960919"/>
<keyword evidence="1" id="KW-0812">Transmembrane</keyword>
<accession>A0A449BRX2</accession>
<dbReference type="OrthoDB" id="372869at2759"/>
<dbReference type="KEGG" id="pvv:PVVCY_0900240"/>
<keyword evidence="1" id="KW-1133">Transmembrane helix</keyword>
<dbReference type="InterPro" id="IPR006484">
    <property type="entry name" value="PYST_B"/>
</dbReference>